<dbReference type="Proteomes" id="UP000019753">
    <property type="component" value="Unassembled WGS sequence"/>
</dbReference>
<name>A0A021VTL7_9CELL</name>
<evidence type="ECO:0000313" key="2">
    <source>
        <dbReference type="Proteomes" id="UP000019753"/>
    </source>
</evidence>
<gene>
    <name evidence="1" type="ORF">N866_08675</name>
</gene>
<comment type="caution">
    <text evidence="1">The sequence shown here is derived from an EMBL/GenBank/DDBJ whole genome shotgun (WGS) entry which is preliminary data.</text>
</comment>
<dbReference type="AlphaFoldDB" id="A0A021VTL7"/>
<reference evidence="1 2" key="1">
    <citation type="submission" date="2014-01" db="EMBL/GenBank/DDBJ databases">
        <title>Actinotalea ferrariae CF5-4.</title>
        <authorList>
            <person name="Chen F."/>
            <person name="Li Y."/>
            <person name="Wang G."/>
        </authorList>
    </citation>
    <scope>NUCLEOTIDE SEQUENCE [LARGE SCALE GENOMIC DNA]</scope>
    <source>
        <strain evidence="1 2">CF5-4</strain>
    </source>
</reference>
<accession>A0A021VTL7</accession>
<evidence type="ECO:0000313" key="1">
    <source>
        <dbReference type="EMBL" id="EYR64549.1"/>
    </source>
</evidence>
<sequence>MDQHHAEPSLDAVRDVAEATRWIDQGRSIEWVRQEYERRYNVQTTRELWELFVHTHVVRERTARSALVPWDVLEQHQWSVHLAMLRVEEWRRSGHWVSDGDVTRHAAWRQSLDAAGLVVDYDPGSDDGFVLVPRRADVDEDVIRDPRRL</sequence>
<keyword evidence="2" id="KW-1185">Reference proteome</keyword>
<dbReference type="RefSeq" id="WP_052022359.1">
    <property type="nucleotide sequence ID" value="NZ_AXCW01000026.1"/>
</dbReference>
<organism evidence="1 2">
    <name type="scientific">Actinotalea ferrariae CF5-4</name>
    <dbReference type="NCBI Taxonomy" id="948458"/>
    <lineage>
        <taxon>Bacteria</taxon>
        <taxon>Bacillati</taxon>
        <taxon>Actinomycetota</taxon>
        <taxon>Actinomycetes</taxon>
        <taxon>Micrococcales</taxon>
        <taxon>Cellulomonadaceae</taxon>
        <taxon>Actinotalea</taxon>
    </lineage>
</organism>
<proteinExistence type="predicted"/>
<dbReference type="OrthoDB" id="4167052at2"/>
<dbReference type="EMBL" id="AXCW01000026">
    <property type="protein sequence ID" value="EYR64549.1"/>
    <property type="molecule type" value="Genomic_DNA"/>
</dbReference>
<protein>
    <submittedName>
        <fullName evidence="1">Uncharacterized protein</fullName>
    </submittedName>
</protein>